<dbReference type="EMBL" id="JAJCQG010000045">
    <property type="protein sequence ID" value="MCB7282140.1"/>
    <property type="molecule type" value="Genomic_DNA"/>
</dbReference>
<sequence>MPQEELFINGKDAYTTWGISMDDTALSALMTPAPNKEFIENKSRMEHGKRVITADPKKDERDLTLQINLTAPDKDTFFARYDSFCNELDKGILEIKTKYQPNIVYRTIYISCNQFSQFMQGIGKFVLKLNEPNPNNRNSP</sequence>
<dbReference type="EMBL" id="QRUD01000020">
    <property type="protein sequence ID" value="RGR40445.1"/>
    <property type="molecule type" value="Genomic_DNA"/>
</dbReference>
<evidence type="ECO:0000313" key="7">
    <source>
        <dbReference type="Proteomes" id="UP000433382"/>
    </source>
</evidence>
<dbReference type="AlphaFoldDB" id="A0A395UNP0"/>
<protein>
    <submittedName>
        <fullName evidence="4">Uncharacterized protein</fullName>
    </submittedName>
</protein>
<accession>A0A395UNP0</accession>
<reference evidence="3 6" key="3">
    <citation type="submission" date="2019-09" db="EMBL/GenBank/DDBJ databases">
        <title>Commensal-derived Metabolites Govern Vibrio cholerae Pathogenesis in Host.</title>
        <authorList>
            <person name="Yoon S.S."/>
            <person name="Yoon M.Y."/>
        </authorList>
    </citation>
    <scope>NUCLEOTIDE SEQUENCE [LARGE SCALE GENOMIC DNA]</scope>
    <source>
        <strain evidence="3 6">VIC01</strain>
    </source>
</reference>
<gene>
    <name evidence="4" type="ORF">DWY53_08470</name>
    <name evidence="1" type="ORF">GAY01_15555</name>
    <name evidence="2" type="ORF">LI282_14000</name>
    <name evidence="3" type="ORF">VIC01_02374</name>
</gene>
<dbReference type="Proteomes" id="UP001199363">
    <property type="component" value="Unassembled WGS sequence"/>
</dbReference>
<evidence type="ECO:0000313" key="6">
    <source>
        <dbReference type="Proteomes" id="UP000326091"/>
    </source>
</evidence>
<reference evidence="4 5" key="1">
    <citation type="submission" date="2018-08" db="EMBL/GenBank/DDBJ databases">
        <title>A genome reference for cultivated species of the human gut microbiota.</title>
        <authorList>
            <person name="Zou Y."/>
            <person name="Xue W."/>
            <person name="Luo G."/>
        </authorList>
    </citation>
    <scope>NUCLEOTIDE SEQUENCE [LARGE SCALE GENOMIC DNA]</scope>
    <source>
        <strain evidence="4 5">AF25-30LB</strain>
    </source>
</reference>
<proteinExistence type="predicted"/>
<evidence type="ECO:0000313" key="2">
    <source>
        <dbReference type="EMBL" id="MCB7282140.1"/>
    </source>
</evidence>
<evidence type="ECO:0000313" key="1">
    <source>
        <dbReference type="EMBL" id="KAB3567514.1"/>
    </source>
</evidence>
<evidence type="ECO:0000313" key="5">
    <source>
        <dbReference type="Proteomes" id="UP000266497"/>
    </source>
</evidence>
<evidence type="ECO:0000313" key="3">
    <source>
        <dbReference type="EMBL" id="QEW36812.1"/>
    </source>
</evidence>
<dbReference type="Proteomes" id="UP000326091">
    <property type="component" value="Chromosome"/>
</dbReference>
<dbReference type="EMBL" id="WCZM01000023">
    <property type="protein sequence ID" value="KAB3567514.1"/>
    <property type="molecule type" value="Genomic_DNA"/>
</dbReference>
<organism evidence="4 5">
    <name type="scientific">Phocaeicola vulgatus</name>
    <name type="common">Bacteroides vulgatus</name>
    <dbReference type="NCBI Taxonomy" id="821"/>
    <lineage>
        <taxon>Bacteria</taxon>
        <taxon>Pseudomonadati</taxon>
        <taxon>Bacteroidota</taxon>
        <taxon>Bacteroidia</taxon>
        <taxon>Bacteroidales</taxon>
        <taxon>Bacteroidaceae</taxon>
        <taxon>Phocaeicola</taxon>
    </lineage>
</organism>
<name>A0A395UNP0_PHOVU</name>
<reference evidence="1 7" key="2">
    <citation type="journal article" date="2019" name="Nat. Med.">
        <title>A library of human gut bacterial isolates paired with longitudinal multiomics data enables mechanistic microbiome research.</title>
        <authorList>
            <person name="Poyet M."/>
            <person name="Groussin M."/>
            <person name="Gibbons S.M."/>
            <person name="Avila-Pacheco J."/>
            <person name="Jiang X."/>
            <person name="Kearney S.M."/>
            <person name="Perrotta A.R."/>
            <person name="Berdy B."/>
            <person name="Zhao S."/>
            <person name="Lieberman T.D."/>
            <person name="Swanson P.K."/>
            <person name="Smith M."/>
            <person name="Roesemann S."/>
            <person name="Alexander J.E."/>
            <person name="Rich S.A."/>
            <person name="Livny J."/>
            <person name="Vlamakis H."/>
            <person name="Clish C."/>
            <person name="Bullock K."/>
            <person name="Deik A."/>
            <person name="Scott J."/>
            <person name="Pierce K.A."/>
            <person name="Xavier R.J."/>
            <person name="Alm E.J."/>
        </authorList>
    </citation>
    <scope>NUCLEOTIDE SEQUENCE [LARGE SCALE GENOMIC DNA]</scope>
    <source>
        <strain evidence="1 7">BIOML-A73</strain>
    </source>
</reference>
<evidence type="ECO:0000313" key="4">
    <source>
        <dbReference type="EMBL" id="RGR40445.1"/>
    </source>
</evidence>
<dbReference type="Proteomes" id="UP000433382">
    <property type="component" value="Unassembled WGS sequence"/>
</dbReference>
<dbReference type="RefSeq" id="WP_117849324.1">
    <property type="nucleotide sequence ID" value="NZ_AP025232.1"/>
</dbReference>
<reference evidence="2" key="4">
    <citation type="submission" date="2021-10" db="EMBL/GenBank/DDBJ databases">
        <title>Collection of gut derived symbiotic bacterial strains cultured from healthy donors.</title>
        <authorList>
            <person name="Lin H."/>
            <person name="Littmann E."/>
            <person name="Kohout C."/>
            <person name="Pamer E.G."/>
        </authorList>
    </citation>
    <scope>NUCLEOTIDE SEQUENCE</scope>
    <source>
        <strain evidence="2">DFI.1.167</strain>
    </source>
</reference>
<dbReference type="Proteomes" id="UP000266497">
    <property type="component" value="Unassembled WGS sequence"/>
</dbReference>
<dbReference type="EMBL" id="CP043529">
    <property type="protein sequence ID" value="QEW36812.1"/>
    <property type="molecule type" value="Genomic_DNA"/>
</dbReference>